<feature type="compositionally biased region" description="Low complexity" evidence="1">
    <location>
        <begin position="182"/>
        <end position="197"/>
    </location>
</feature>
<feature type="region of interest" description="Disordered" evidence="1">
    <location>
        <begin position="1"/>
        <end position="43"/>
    </location>
</feature>
<dbReference type="Proteomes" id="UP000183567">
    <property type="component" value="Unassembled WGS sequence"/>
</dbReference>
<evidence type="ECO:0000313" key="2">
    <source>
        <dbReference type="EMBL" id="OJA17779.1"/>
    </source>
</evidence>
<evidence type="ECO:0000256" key="1">
    <source>
        <dbReference type="SAM" id="MobiDB-lite"/>
    </source>
</evidence>
<comment type="caution">
    <text evidence="2">The sequence shown here is derived from an EMBL/GenBank/DDBJ whole genome shotgun (WGS) entry which is preliminary data.</text>
</comment>
<feature type="region of interest" description="Disordered" evidence="1">
    <location>
        <begin position="122"/>
        <end position="214"/>
    </location>
</feature>
<reference evidence="2 3" key="1">
    <citation type="submission" date="2016-03" db="EMBL/GenBank/DDBJ databases">
        <title>Comparative genomics of the ectomycorrhizal sister species Rhizopogon vinicolor and Rhizopogon vesiculosus (Basidiomycota: Boletales) reveals a divergence of the mating type B locus.</title>
        <authorList>
            <person name="Mujic A.B."/>
            <person name="Kuo A."/>
            <person name="Tritt A."/>
            <person name="Lipzen A."/>
            <person name="Chen C."/>
            <person name="Johnson J."/>
            <person name="Sharma A."/>
            <person name="Barry K."/>
            <person name="Grigoriev I.V."/>
            <person name="Spatafora J.W."/>
        </authorList>
    </citation>
    <scope>NUCLEOTIDE SEQUENCE [LARGE SCALE GENOMIC DNA]</scope>
    <source>
        <strain evidence="2 3">AM-OR11-056</strain>
    </source>
</reference>
<dbReference type="OrthoDB" id="2666812at2759"/>
<dbReference type="AlphaFoldDB" id="A0A1J8QCU0"/>
<feature type="compositionally biased region" description="Polar residues" evidence="1">
    <location>
        <begin position="126"/>
        <end position="136"/>
    </location>
</feature>
<gene>
    <name evidence="2" type="ORF">AZE42_06595</name>
</gene>
<evidence type="ECO:0000313" key="3">
    <source>
        <dbReference type="Proteomes" id="UP000183567"/>
    </source>
</evidence>
<sequence>MPLNVEKDLPSLPGDGRQMHTAPPSTGGVVNATRSRPTLNLEKPLSPEELALLHDRWNEATSARHIRFDRQPLQYGRLRSAPPPPSEAENVPVSVPHGNDQASTPMPQRQWGIFTRKKLVEDASKSNEQAPSSSKPIRSKKFLSRAKAARSTPDLNASAKTDAQYVSPVVPSIPREAPSPAPAKQLAKAPAPATKQPAKPPTNQGGEAPAPELEINLNDGGIYLTFDPDWRTSCGDVVLTFLSPIPDEIPDSPIIHRRHSLDELQYRQITPGPQATSTGAKMDPIDELHSFLEY</sequence>
<feature type="region of interest" description="Disordered" evidence="1">
    <location>
        <begin position="74"/>
        <end position="110"/>
    </location>
</feature>
<protein>
    <submittedName>
        <fullName evidence="2">Uncharacterized protein</fullName>
    </submittedName>
</protein>
<organism evidence="2 3">
    <name type="scientific">Rhizopogon vesiculosus</name>
    <dbReference type="NCBI Taxonomy" id="180088"/>
    <lineage>
        <taxon>Eukaryota</taxon>
        <taxon>Fungi</taxon>
        <taxon>Dikarya</taxon>
        <taxon>Basidiomycota</taxon>
        <taxon>Agaricomycotina</taxon>
        <taxon>Agaricomycetes</taxon>
        <taxon>Agaricomycetidae</taxon>
        <taxon>Boletales</taxon>
        <taxon>Suillineae</taxon>
        <taxon>Rhizopogonaceae</taxon>
        <taxon>Rhizopogon</taxon>
    </lineage>
</organism>
<proteinExistence type="predicted"/>
<name>A0A1J8QCU0_9AGAM</name>
<dbReference type="EMBL" id="LVVM01001815">
    <property type="protein sequence ID" value="OJA17779.1"/>
    <property type="molecule type" value="Genomic_DNA"/>
</dbReference>
<accession>A0A1J8QCU0</accession>
<feature type="compositionally biased region" description="Basic residues" evidence="1">
    <location>
        <begin position="137"/>
        <end position="148"/>
    </location>
</feature>
<keyword evidence="3" id="KW-1185">Reference proteome</keyword>